<dbReference type="Proteomes" id="UP000007875">
    <property type="component" value="Unassembled WGS sequence"/>
</dbReference>
<reference evidence="2" key="2">
    <citation type="submission" date="2025-08" db="UniProtKB">
        <authorList>
            <consortium name="Ensembl"/>
        </authorList>
    </citation>
    <scope>IDENTIFICATION</scope>
</reference>
<keyword evidence="1" id="KW-1133">Transmembrane helix</keyword>
<reference evidence="3" key="1">
    <citation type="submission" date="2003-08" db="EMBL/GenBank/DDBJ databases">
        <authorList>
            <person name="Birren B."/>
            <person name="Nusbaum C."/>
            <person name="Abebe A."/>
            <person name="Abouelleil A."/>
            <person name="Adekoya E."/>
            <person name="Ait-zahra M."/>
            <person name="Allen N."/>
            <person name="Allen T."/>
            <person name="An P."/>
            <person name="Anderson M."/>
            <person name="Anderson S."/>
            <person name="Arachchi H."/>
            <person name="Armbruster J."/>
            <person name="Bachantsang P."/>
            <person name="Baldwin J."/>
            <person name="Barry A."/>
            <person name="Bayul T."/>
            <person name="Blitshsteyn B."/>
            <person name="Bloom T."/>
            <person name="Blye J."/>
            <person name="Boguslavskiy L."/>
            <person name="Borowsky M."/>
            <person name="Boukhgalter B."/>
            <person name="Brunache A."/>
            <person name="Butler J."/>
            <person name="Calixte N."/>
            <person name="Calvo S."/>
            <person name="Camarata J."/>
            <person name="Campo K."/>
            <person name="Chang J."/>
            <person name="Cheshatsang Y."/>
            <person name="Citroen M."/>
            <person name="Collymore A."/>
            <person name="Considine T."/>
            <person name="Cook A."/>
            <person name="Cooke P."/>
            <person name="Corum B."/>
            <person name="Cuomo C."/>
            <person name="David R."/>
            <person name="Dawoe T."/>
            <person name="Degray S."/>
            <person name="Dodge S."/>
            <person name="Dooley K."/>
            <person name="Dorje P."/>
            <person name="Dorjee K."/>
            <person name="Dorris L."/>
            <person name="Duffey N."/>
            <person name="Dupes A."/>
            <person name="Elkins T."/>
            <person name="Engels R."/>
            <person name="Erickson J."/>
            <person name="Farina A."/>
            <person name="Faro S."/>
            <person name="Ferreira P."/>
            <person name="Fischer H."/>
            <person name="Fitzgerald M."/>
            <person name="Foley K."/>
            <person name="Gage D."/>
            <person name="Galagan J."/>
            <person name="Gearin G."/>
            <person name="Gnerre S."/>
            <person name="Gnirke A."/>
            <person name="Goyette A."/>
            <person name="Graham J."/>
            <person name="Grandbois E."/>
            <person name="Gyaltsen K."/>
            <person name="Hafez N."/>
            <person name="Hagopian D."/>
            <person name="Hagos B."/>
            <person name="Hall J."/>
            <person name="Hatcher B."/>
            <person name="Heller A."/>
            <person name="Higgins H."/>
            <person name="Honan T."/>
            <person name="Horn A."/>
            <person name="Houde N."/>
            <person name="Hughes L."/>
            <person name="Hulme W."/>
            <person name="Husby E."/>
            <person name="Iliev I."/>
            <person name="Jaffe D."/>
            <person name="Jones C."/>
            <person name="Kamal M."/>
            <person name="Kamat A."/>
            <person name="Kamvysselis M."/>
            <person name="Karlsson E."/>
            <person name="Kells C."/>
            <person name="Kieu A."/>
            <person name="Kisner P."/>
            <person name="Kodira C."/>
            <person name="Kulbokas E."/>
            <person name="Labutti K."/>
            <person name="Lama D."/>
            <person name="Landers T."/>
            <person name="Leger J."/>
            <person name="Levine S."/>
            <person name="Lewis D."/>
            <person name="Lewis T."/>
            <person name="Lindblad-toh K."/>
            <person name="Liu X."/>
            <person name="Lokyitsang T."/>
            <person name="Lokyitsang Y."/>
            <person name="Lucien O."/>
            <person name="Lui A."/>
            <person name="Ma L.J."/>
            <person name="Mabbitt R."/>
            <person name="Macdonald J."/>
            <person name="Maclean C."/>
            <person name="Major J."/>
            <person name="Manning J."/>
            <person name="Marabella R."/>
            <person name="Maru K."/>
            <person name="Matthews C."/>
            <person name="Mauceli E."/>
            <person name="Mccarthy M."/>
            <person name="Mcdonough S."/>
            <person name="Mcghee T."/>
            <person name="Meldrim J."/>
            <person name="Meneus L."/>
            <person name="Mesirov J."/>
            <person name="Mihalev A."/>
            <person name="Mihova T."/>
            <person name="Mikkelsen T."/>
            <person name="Mlenga V."/>
            <person name="Moru K."/>
            <person name="Mozes J."/>
            <person name="Mulrain L."/>
            <person name="Munson G."/>
            <person name="Naylor J."/>
            <person name="Newes C."/>
            <person name="Nguyen C."/>
            <person name="Nguyen N."/>
            <person name="Nguyen T."/>
            <person name="Nicol R."/>
            <person name="Nielsen C."/>
            <person name="Nizzari M."/>
            <person name="Norbu C."/>
            <person name="Norbu N."/>
            <person name="O'donnell P."/>
            <person name="Okoawo O."/>
            <person name="O'leary S."/>
            <person name="Omotosho B."/>
            <person name="O'neill K."/>
            <person name="Osman S."/>
            <person name="Parker S."/>
            <person name="Perrin D."/>
            <person name="Phunkhang P."/>
            <person name="Piqani B."/>
            <person name="Purcell S."/>
            <person name="Rachupka T."/>
            <person name="Ramasamy U."/>
            <person name="Rameau R."/>
            <person name="Ray V."/>
            <person name="Raymond C."/>
            <person name="Retta R."/>
            <person name="Richardson S."/>
            <person name="Rise C."/>
            <person name="Rodriguez J."/>
            <person name="Rogers J."/>
            <person name="Rogov P."/>
            <person name="Rutman M."/>
            <person name="Schupbach R."/>
            <person name="Seaman C."/>
            <person name="Settipalli S."/>
            <person name="Sharpe T."/>
            <person name="Sheridan J."/>
            <person name="Sherpa N."/>
            <person name="Shi J."/>
            <person name="Smirnov S."/>
            <person name="Smith C."/>
            <person name="Sougnez C."/>
            <person name="Spencer B."/>
            <person name="Stalker J."/>
            <person name="Stange-thomann N."/>
            <person name="Stavropoulos S."/>
            <person name="Stetson K."/>
            <person name="Stone C."/>
            <person name="Stone S."/>
            <person name="Stubbs M."/>
            <person name="Talamas J."/>
            <person name="Tchuinga P."/>
            <person name="Tenzing P."/>
            <person name="Tesfaye S."/>
            <person name="Theodore J."/>
            <person name="Thoulutsang Y."/>
            <person name="Topham K."/>
            <person name="Towey S."/>
            <person name="Tsamla T."/>
            <person name="Tsomo N."/>
            <person name="Vallee D."/>
            <person name="Vassiliev H."/>
            <person name="Venkataraman V."/>
            <person name="Vinson J."/>
            <person name="Vo A."/>
            <person name="Wade C."/>
            <person name="Wang S."/>
            <person name="Wangchuk T."/>
            <person name="Wangdi T."/>
            <person name="Whittaker C."/>
            <person name="Wilkinson J."/>
            <person name="Wu Y."/>
            <person name="Wyman D."/>
            <person name="Yadav S."/>
            <person name="Yang S."/>
            <person name="Yang X."/>
            <person name="Yeager S."/>
            <person name="Yee E."/>
            <person name="Young G."/>
            <person name="Zainoun J."/>
            <person name="Zembeck L."/>
            <person name="Zimmer A."/>
            <person name="Zody M."/>
            <person name="Lander E."/>
        </authorList>
    </citation>
    <scope>NUCLEOTIDE SEQUENCE [LARGE SCALE GENOMIC DNA]</scope>
</reference>
<protein>
    <submittedName>
        <fullName evidence="2">Uncharacterized protein</fullName>
    </submittedName>
</protein>
<dbReference type="InParanoid" id="H2ZPV4"/>
<dbReference type="OMA" id="KDNWENS"/>
<name>H2ZPV4_CIOSA</name>
<dbReference type="InterPro" id="IPR029365">
    <property type="entry name" value="TMEM238"/>
</dbReference>
<reference evidence="2" key="3">
    <citation type="submission" date="2025-09" db="UniProtKB">
        <authorList>
            <consortium name="Ensembl"/>
        </authorList>
    </citation>
    <scope>IDENTIFICATION</scope>
</reference>
<proteinExistence type="predicted"/>
<sequence>MAACCSRKQKPDIKHCVVIFAVGVVFILAGVPMMIAGIVGGFLYSDFIGYVGGVSIFFGIMFLFIWYMLSIPALEKKKLEWENSDIAVEATSAEISALSAGQTIGLHNLAFEKDLPGTSNASQNITISDMSSHSSQELPLAVIVNAPNSNTSNNNLFMFDNQAFELEESEPGVSSISGTVVSYKPPAMT</sequence>
<dbReference type="Pfam" id="PF15125">
    <property type="entry name" value="TMEM238"/>
    <property type="match status" value="1"/>
</dbReference>
<evidence type="ECO:0000256" key="1">
    <source>
        <dbReference type="SAM" id="Phobius"/>
    </source>
</evidence>
<dbReference type="GeneTree" id="ENSGT00660000097425"/>
<evidence type="ECO:0000313" key="3">
    <source>
        <dbReference type="Proteomes" id="UP000007875"/>
    </source>
</evidence>
<keyword evidence="1" id="KW-0472">Membrane</keyword>
<feature type="transmembrane region" description="Helical" evidence="1">
    <location>
        <begin position="47"/>
        <end position="69"/>
    </location>
</feature>
<feature type="transmembrane region" description="Helical" evidence="1">
    <location>
        <begin position="16"/>
        <end position="41"/>
    </location>
</feature>
<keyword evidence="3" id="KW-1185">Reference proteome</keyword>
<organism evidence="2 3">
    <name type="scientific">Ciona savignyi</name>
    <name type="common">Pacific transparent sea squirt</name>
    <dbReference type="NCBI Taxonomy" id="51511"/>
    <lineage>
        <taxon>Eukaryota</taxon>
        <taxon>Metazoa</taxon>
        <taxon>Chordata</taxon>
        <taxon>Tunicata</taxon>
        <taxon>Ascidiacea</taxon>
        <taxon>Phlebobranchia</taxon>
        <taxon>Cionidae</taxon>
        <taxon>Ciona</taxon>
    </lineage>
</organism>
<dbReference type="HOGENOM" id="CLU_1434023_0_0_1"/>
<dbReference type="AlphaFoldDB" id="H2ZPV4"/>
<dbReference type="Ensembl" id="ENSCSAVT00000019832.1">
    <property type="protein sequence ID" value="ENSCSAVP00000019620.1"/>
    <property type="gene ID" value="ENSCSAVG00000011496.1"/>
</dbReference>
<keyword evidence="1" id="KW-0812">Transmembrane</keyword>
<evidence type="ECO:0000313" key="2">
    <source>
        <dbReference type="Ensembl" id="ENSCSAVP00000019620.1"/>
    </source>
</evidence>
<accession>H2ZPV4</accession>